<gene>
    <name evidence="1" type="ORF">ACTIVE_1823</name>
</gene>
<keyword evidence="2" id="KW-1185">Reference proteome</keyword>
<evidence type="ECO:0000313" key="2">
    <source>
        <dbReference type="Proteomes" id="UP000501240"/>
    </source>
</evidence>
<sequence length="94" mass="10334">MLDRHNGCVGDIDIPWALSELHAFLKVSALTPVEIPGVVYFGSAMGNAGSPEEIVALAQVTEKILDRVLPRWRTTVPADDNEHVNSWCQHREAA</sequence>
<name>A0A7D3ZVR1_ACTVE</name>
<protein>
    <submittedName>
        <fullName evidence="1">DNA restriction-modification system protein</fullName>
    </submittedName>
</protein>
<dbReference type="Proteomes" id="UP000501240">
    <property type="component" value="Chromosome"/>
</dbReference>
<accession>A0A7D3ZVR1</accession>
<reference evidence="1 2" key="1">
    <citation type="submission" date="2020-05" db="EMBL/GenBank/DDBJ databases">
        <title>Actinomadura verrucosospora NRRL-B18236 (PFL_A860) Genome sequencing and assembly.</title>
        <authorList>
            <person name="Samborskyy M."/>
        </authorList>
    </citation>
    <scope>NUCLEOTIDE SEQUENCE [LARGE SCALE GENOMIC DNA]</scope>
    <source>
        <strain evidence="1 2">NRRL:B18236</strain>
    </source>
</reference>
<dbReference type="AlphaFoldDB" id="A0A7D3ZVR1"/>
<organism evidence="1 2">
    <name type="scientific">Actinomadura verrucosospora</name>
    <dbReference type="NCBI Taxonomy" id="46165"/>
    <lineage>
        <taxon>Bacteria</taxon>
        <taxon>Bacillati</taxon>
        <taxon>Actinomycetota</taxon>
        <taxon>Actinomycetes</taxon>
        <taxon>Streptosporangiales</taxon>
        <taxon>Thermomonosporaceae</taxon>
        <taxon>Actinomadura</taxon>
    </lineage>
</organism>
<proteinExistence type="predicted"/>
<dbReference type="EMBL" id="CP053892">
    <property type="protein sequence ID" value="QKG20186.1"/>
    <property type="molecule type" value="Genomic_DNA"/>
</dbReference>
<evidence type="ECO:0000313" key="1">
    <source>
        <dbReference type="EMBL" id="QKG20186.1"/>
    </source>
</evidence>